<comment type="cofactor">
    <cofactor evidence="17">
        <name>Mg(2+)</name>
        <dbReference type="ChEBI" id="CHEBI:18420"/>
    </cofactor>
    <text evidence="17">Binds 1 Mg(2+) ion per subunit.</text>
</comment>
<proteinExistence type="inferred from homology"/>
<evidence type="ECO:0000256" key="6">
    <source>
        <dbReference type="ARBA" id="ARBA00022630"/>
    </source>
</evidence>
<dbReference type="EC" id="2.7.1.161" evidence="4 17"/>
<dbReference type="InterPro" id="IPR036390">
    <property type="entry name" value="WH_DNA-bd_sf"/>
</dbReference>
<dbReference type="Proteomes" id="UP000288215">
    <property type="component" value="Unassembled WGS sequence"/>
</dbReference>
<evidence type="ECO:0000256" key="10">
    <source>
        <dbReference type="ARBA" id="ARBA00022741"/>
    </source>
</evidence>
<dbReference type="GO" id="GO:0000166">
    <property type="term" value="F:nucleotide binding"/>
    <property type="evidence" value="ECO:0007669"/>
    <property type="project" value="UniProtKB-UniRule"/>
</dbReference>
<dbReference type="GO" id="GO:0003677">
    <property type="term" value="F:DNA binding"/>
    <property type="evidence" value="ECO:0007669"/>
    <property type="project" value="UniProtKB-KW"/>
</dbReference>
<dbReference type="GO" id="GO:0009398">
    <property type="term" value="P:FMN biosynthetic process"/>
    <property type="evidence" value="ECO:0007669"/>
    <property type="project" value="UniProtKB-UniRule"/>
</dbReference>
<evidence type="ECO:0000256" key="12">
    <source>
        <dbReference type="ARBA" id="ARBA00022842"/>
    </source>
</evidence>
<sequence length="233" mass="25996">MEGDLWFALLQIFKMGGHTRQILLGTSDFGRMIGVSQQTASRRLLELVESGLITRELTPDGQLVMITEKGMDAIREVYNALKMGLEGIDNVKFLNGYVFSGFGEGAYYVTKSGYREQFSEKLGFAPFPGTLNLKLRSSADIRARNELEALPGIIIKGFTNSERTYGDVKCFLAKVNDTADGAILMIHRTHYGKEVLEIIAPENLRKKFGLRDGDMVQLKVFLNRDHAAQSHLG</sequence>
<dbReference type="UniPathway" id="UPA00276">
    <property type="reaction ID" value="UER00929"/>
</dbReference>
<dbReference type="SUPFAM" id="SSF82114">
    <property type="entry name" value="Riboflavin kinase-like"/>
    <property type="match status" value="1"/>
</dbReference>
<keyword evidence="19" id="KW-0238">DNA-binding</keyword>
<dbReference type="GO" id="GO:0008531">
    <property type="term" value="F:riboflavin kinase activity"/>
    <property type="evidence" value="ECO:0007669"/>
    <property type="project" value="InterPro"/>
</dbReference>
<keyword evidence="11 17" id="KW-0418">Kinase</keyword>
<evidence type="ECO:0000256" key="17">
    <source>
        <dbReference type="HAMAP-Rule" id="MF_01285"/>
    </source>
</evidence>
<feature type="binding site" evidence="17">
    <location>
        <position position="197"/>
    </location>
    <ligand>
        <name>FMN</name>
        <dbReference type="ChEBI" id="CHEBI:58210"/>
    </ligand>
</feature>
<evidence type="ECO:0000256" key="3">
    <source>
        <dbReference type="ARBA" id="ARBA00006428"/>
    </source>
</evidence>
<feature type="binding site" evidence="17">
    <location>
        <begin position="101"/>
        <end position="106"/>
    </location>
    <ligand>
        <name>CDP</name>
        <dbReference type="ChEBI" id="CHEBI:58069"/>
    </ligand>
</feature>
<evidence type="ECO:0000256" key="16">
    <source>
        <dbReference type="ARBA" id="ARBA00047857"/>
    </source>
</evidence>
<comment type="catalytic activity">
    <reaction evidence="16 17">
        <text>riboflavin + CTP = CDP + FMN + H(+)</text>
        <dbReference type="Rhea" id="RHEA:25021"/>
        <dbReference type="ChEBI" id="CHEBI:15378"/>
        <dbReference type="ChEBI" id="CHEBI:37563"/>
        <dbReference type="ChEBI" id="CHEBI:57986"/>
        <dbReference type="ChEBI" id="CHEBI:58069"/>
        <dbReference type="ChEBI" id="CHEBI:58210"/>
        <dbReference type="EC" id="2.7.1.161"/>
    </reaction>
</comment>
<dbReference type="GO" id="GO:0000287">
    <property type="term" value="F:magnesium ion binding"/>
    <property type="evidence" value="ECO:0007669"/>
    <property type="project" value="UniProtKB-UniRule"/>
</dbReference>
<dbReference type="GO" id="GO:0009231">
    <property type="term" value="P:riboflavin biosynthetic process"/>
    <property type="evidence" value="ECO:0007669"/>
    <property type="project" value="InterPro"/>
</dbReference>
<dbReference type="InterPro" id="IPR036388">
    <property type="entry name" value="WH-like_DNA-bd_sf"/>
</dbReference>
<protein>
    <recommendedName>
        <fullName evidence="5 17">Riboflavin kinase</fullName>
        <shortName evidence="17">RFK</shortName>
        <ecNumber evidence="4 17">2.7.1.161</ecNumber>
    </recommendedName>
    <alternativeName>
        <fullName evidence="14 17">CTP-dependent riboflavin kinase</fullName>
    </alternativeName>
    <alternativeName>
        <fullName evidence="15 17">CTP:riboflavin 5'-phosphotransferase</fullName>
    </alternativeName>
    <alternativeName>
        <fullName evidence="13 17">Flavokinase</fullName>
    </alternativeName>
</protein>
<feature type="binding site" evidence="17">
    <location>
        <position position="130"/>
    </location>
    <ligand>
        <name>Mg(2+)</name>
        <dbReference type="ChEBI" id="CHEBI:18420"/>
    </ligand>
</feature>
<evidence type="ECO:0000256" key="14">
    <source>
        <dbReference type="ARBA" id="ARBA00030544"/>
    </source>
</evidence>
<dbReference type="InterPro" id="IPR039063">
    <property type="entry name" value="RibK_CTP-dep"/>
</dbReference>
<keyword evidence="9 17" id="KW-0479">Metal-binding</keyword>
<comment type="function">
    <text evidence="1 17">Catalyzes the CTP-dependent phosphorylation of riboflavin (vitamin B2) to form flavin mononucleotide (FMN).</text>
</comment>
<keyword evidence="6 17" id="KW-0285">Flavoprotein</keyword>
<comment type="caution">
    <text evidence="17">Lacks conserved residue(s) required for the propagation of feature annotation.</text>
</comment>
<dbReference type="Gene3D" id="2.40.30.30">
    <property type="entry name" value="Riboflavin kinase-like"/>
    <property type="match status" value="1"/>
</dbReference>
<evidence type="ECO:0000256" key="8">
    <source>
        <dbReference type="ARBA" id="ARBA00022679"/>
    </source>
</evidence>
<comment type="similarity">
    <text evidence="3 17">Belongs to the archaeal riboflavin kinase family.</text>
</comment>
<feature type="binding site" evidence="17">
    <location>
        <position position="132"/>
    </location>
    <ligand>
        <name>Mg(2+)</name>
        <dbReference type="ChEBI" id="CHEBI:18420"/>
    </ligand>
</feature>
<evidence type="ECO:0000313" key="19">
    <source>
        <dbReference type="EMBL" id="RWX73147.1"/>
    </source>
</evidence>
<gene>
    <name evidence="17" type="primary">ribK</name>
    <name evidence="19" type="ORF">Metus_1121</name>
</gene>
<dbReference type="EMBL" id="RXGA01000003">
    <property type="protein sequence ID" value="RWX73147.1"/>
    <property type="molecule type" value="Genomic_DNA"/>
</dbReference>
<name>A0A444L6F3_METS7</name>
<evidence type="ECO:0000256" key="1">
    <source>
        <dbReference type="ARBA" id="ARBA00003072"/>
    </source>
</evidence>
<dbReference type="InterPro" id="IPR023465">
    <property type="entry name" value="Riboflavin_kinase_dom_sf"/>
</dbReference>
<keyword evidence="10 17" id="KW-0547">Nucleotide-binding</keyword>
<evidence type="ECO:0000256" key="15">
    <source>
        <dbReference type="ARBA" id="ARBA00033116"/>
    </source>
</evidence>
<evidence type="ECO:0000256" key="4">
    <source>
        <dbReference type="ARBA" id="ARBA00011987"/>
    </source>
</evidence>
<dbReference type="InterPro" id="IPR023602">
    <property type="entry name" value="Riboflavin_kinase_CTP-dep"/>
</dbReference>
<organism evidence="19 20">
    <name type="scientific">Methanosuratincola subterraneus</name>
    <dbReference type="NCBI Taxonomy" id="2593994"/>
    <lineage>
        <taxon>Archaea</taxon>
        <taxon>Thermoproteota</taxon>
        <taxon>Methanosuratincolia</taxon>
        <taxon>Candidatus Methanomethylicales</taxon>
        <taxon>Candidatus Methanomethylicaceae</taxon>
        <taxon>Candidatus Methanosuratincola (ex Vanwonterghem et al. 2016)</taxon>
    </lineage>
</organism>
<feature type="binding site" evidence="17">
    <location>
        <position position="189"/>
    </location>
    <ligand>
        <name>FMN</name>
        <dbReference type="ChEBI" id="CHEBI:58210"/>
    </ligand>
</feature>
<evidence type="ECO:0000256" key="9">
    <source>
        <dbReference type="ARBA" id="ARBA00022723"/>
    </source>
</evidence>
<dbReference type="PANTHER" id="PTHR40706:SF1">
    <property type="entry name" value="RIBOFLAVIN KINASE"/>
    <property type="match status" value="1"/>
</dbReference>
<dbReference type="PANTHER" id="PTHR40706">
    <property type="entry name" value="RIBOFLAVIN KINASE"/>
    <property type="match status" value="1"/>
</dbReference>
<dbReference type="Pfam" id="PF01982">
    <property type="entry name" value="CTP-dep_RFKase"/>
    <property type="match status" value="1"/>
</dbReference>
<dbReference type="InterPro" id="IPR023470">
    <property type="entry name" value="Riboflavin_kinase_archaeal"/>
</dbReference>
<keyword evidence="7 17" id="KW-0288">FMN</keyword>
<feature type="domain" description="Riboflavin kinase" evidence="18">
    <location>
        <begin position="98"/>
        <end position="220"/>
    </location>
</feature>
<keyword evidence="12 17" id="KW-0460">Magnesium</keyword>
<comment type="caution">
    <text evidence="19">The sequence shown here is derived from an EMBL/GenBank/DDBJ whole genome shotgun (WGS) entry which is preliminary data.</text>
</comment>
<accession>A0A444L6F3</accession>
<dbReference type="SUPFAM" id="SSF46785">
    <property type="entry name" value="Winged helix' DNA-binding domain"/>
    <property type="match status" value="1"/>
</dbReference>
<evidence type="ECO:0000313" key="20">
    <source>
        <dbReference type="Proteomes" id="UP000288215"/>
    </source>
</evidence>
<reference evidence="19 20" key="1">
    <citation type="submission" date="2018-12" db="EMBL/GenBank/DDBJ databases">
        <title>The complete genome of the methanogenic archaea of the candidate phylum Verstraetearchaeota, obtained from the metagenome of underground thermal water.</title>
        <authorList>
            <person name="Kadnikov V.V."/>
            <person name="Mardanov A.V."/>
            <person name="Beletsky A.V."/>
            <person name="Karnachuk O.V."/>
            <person name="Ravin N.V."/>
        </authorList>
    </citation>
    <scope>NUCLEOTIDE SEQUENCE [LARGE SCALE GENOMIC DNA]</scope>
    <source>
        <strain evidence="19">Ch88</strain>
    </source>
</reference>
<evidence type="ECO:0000259" key="18">
    <source>
        <dbReference type="Pfam" id="PF01982"/>
    </source>
</evidence>
<evidence type="ECO:0000256" key="2">
    <source>
        <dbReference type="ARBA" id="ARBA00005219"/>
    </source>
</evidence>
<evidence type="ECO:0000256" key="7">
    <source>
        <dbReference type="ARBA" id="ARBA00022643"/>
    </source>
</evidence>
<keyword evidence="8 17" id="KW-0808">Transferase</keyword>
<evidence type="ECO:0000256" key="11">
    <source>
        <dbReference type="ARBA" id="ARBA00022777"/>
    </source>
</evidence>
<evidence type="ECO:0000256" key="13">
    <source>
        <dbReference type="ARBA" id="ARBA00029789"/>
    </source>
</evidence>
<dbReference type="HAMAP" id="MF_01285">
    <property type="entry name" value="Riboflavin_kinase"/>
    <property type="match status" value="1"/>
</dbReference>
<dbReference type="AlphaFoldDB" id="A0A444L6F3"/>
<feature type="binding site" evidence="17">
    <location>
        <begin position="202"/>
        <end position="205"/>
    </location>
    <ligand>
        <name>CDP</name>
        <dbReference type="ChEBI" id="CHEBI:58069"/>
    </ligand>
</feature>
<comment type="pathway">
    <text evidence="2 17">Cofactor biosynthesis; FMN biosynthesis; FMN from riboflavin (CTP route): step 1/1.</text>
</comment>
<evidence type="ECO:0000256" key="5">
    <source>
        <dbReference type="ARBA" id="ARBA00017394"/>
    </source>
</evidence>
<dbReference type="Gene3D" id="1.10.10.10">
    <property type="entry name" value="Winged helix-like DNA-binding domain superfamily/Winged helix DNA-binding domain"/>
    <property type="match status" value="1"/>
</dbReference>